<feature type="binding site" evidence="2">
    <location>
        <position position="103"/>
    </location>
    <ligand>
        <name>Fe cation</name>
        <dbReference type="ChEBI" id="CHEBI:24875"/>
    </ligand>
</feature>
<dbReference type="CDD" id="cd02247">
    <property type="entry name" value="cupin_pirin_C"/>
    <property type="match status" value="1"/>
</dbReference>
<dbReference type="InterPro" id="IPR008778">
    <property type="entry name" value="Pirin_C_dom"/>
</dbReference>
<dbReference type="Proteomes" id="UP000667802">
    <property type="component" value="Unassembled WGS sequence"/>
</dbReference>
<evidence type="ECO:0000313" key="6">
    <source>
        <dbReference type="EMBL" id="MDR9897337.1"/>
    </source>
</evidence>
<dbReference type="InterPro" id="IPR003829">
    <property type="entry name" value="Pirin_N_dom"/>
</dbReference>
<evidence type="ECO:0000256" key="1">
    <source>
        <dbReference type="ARBA" id="ARBA00008416"/>
    </source>
</evidence>
<dbReference type="RefSeq" id="WP_208351317.1">
    <property type="nucleotide sequence ID" value="NZ_JAALHA020000012.1"/>
</dbReference>
<dbReference type="EMBL" id="JAALHA020000012">
    <property type="protein sequence ID" value="MDR9897337.1"/>
    <property type="molecule type" value="Genomic_DNA"/>
</dbReference>
<evidence type="ECO:0000256" key="3">
    <source>
        <dbReference type="RuleBase" id="RU003457"/>
    </source>
</evidence>
<evidence type="ECO:0000256" key="2">
    <source>
        <dbReference type="PIRSR" id="PIRSR006232-1"/>
    </source>
</evidence>
<evidence type="ECO:0000313" key="7">
    <source>
        <dbReference type="Proteomes" id="UP000667802"/>
    </source>
</evidence>
<dbReference type="Pfam" id="PF05726">
    <property type="entry name" value="Pirin_C"/>
    <property type="match status" value="1"/>
</dbReference>
<feature type="domain" description="Pirin C-terminal" evidence="5">
    <location>
        <begin position="175"/>
        <end position="278"/>
    </location>
</feature>
<comment type="similarity">
    <text evidence="1 3">Belongs to the pirin family.</text>
</comment>
<dbReference type="InterPro" id="IPR014710">
    <property type="entry name" value="RmlC-like_jellyroll"/>
</dbReference>
<sequence length="281" mass="30638">MAARQIIRIAQAHPMSRNDAFTAFSINDQNLGSDIDPFLQLDHFFMKQPTFPAHPHAGFSAVTYLFEDSEGSFFNRDSQGDSSLIHPGDLHWTQAGRGIIHEETPTKPGQLCHGVQIFVNLSAANKFTFPQAFHINAADIPIFSTPEQGRVRVVVGSAFGLSSPLTEILTPVTLLDVSLSAHTTIIHEIDAEQNAFVLVIQGQGSFGVPGRSLHVHQAGLCERTNSGLQVQTTDQSVQYLLCAGLPLSEPIYAQGPFVMNSAEQIQQVYADYKSGKMGHLV</sequence>
<comment type="caution">
    <text evidence="6">The sequence shown here is derived from an EMBL/GenBank/DDBJ whole genome shotgun (WGS) entry which is preliminary data.</text>
</comment>
<feature type="binding site" evidence="2">
    <location>
        <position position="56"/>
    </location>
    <ligand>
        <name>Fe cation</name>
        <dbReference type="ChEBI" id="CHEBI:24875"/>
    </ligand>
</feature>
<gene>
    <name evidence="6" type="ORF">G7B40_022610</name>
</gene>
<proteinExistence type="inferred from homology"/>
<accession>A0AAP5I9A7</accession>
<dbReference type="AlphaFoldDB" id="A0AAP5I9A7"/>
<dbReference type="InterPro" id="IPR011051">
    <property type="entry name" value="RmlC_Cupin_sf"/>
</dbReference>
<dbReference type="InterPro" id="IPR012093">
    <property type="entry name" value="Pirin"/>
</dbReference>
<evidence type="ECO:0000259" key="4">
    <source>
        <dbReference type="Pfam" id="PF02678"/>
    </source>
</evidence>
<dbReference type="PIRSF" id="PIRSF006232">
    <property type="entry name" value="Pirin"/>
    <property type="match status" value="1"/>
</dbReference>
<dbReference type="PANTHER" id="PTHR13903:SF8">
    <property type="entry name" value="PIRIN"/>
    <property type="match status" value="1"/>
</dbReference>
<feature type="binding site" evidence="2">
    <location>
        <position position="54"/>
    </location>
    <ligand>
        <name>Fe cation</name>
        <dbReference type="ChEBI" id="CHEBI:24875"/>
    </ligand>
</feature>
<feature type="domain" description="Pirin N-terminal" evidence="4">
    <location>
        <begin position="34"/>
        <end position="119"/>
    </location>
</feature>
<protein>
    <submittedName>
        <fullName evidence="6">Pirin family protein</fullName>
    </submittedName>
</protein>
<evidence type="ECO:0000259" key="5">
    <source>
        <dbReference type="Pfam" id="PF05726"/>
    </source>
</evidence>
<comment type="cofactor">
    <cofactor evidence="2">
        <name>Fe cation</name>
        <dbReference type="ChEBI" id="CHEBI:24875"/>
    </cofactor>
    <text evidence="2">Binds 1 Fe cation per subunit.</text>
</comment>
<name>A0AAP5I9A7_9CYAN</name>
<dbReference type="Pfam" id="PF02678">
    <property type="entry name" value="Pirin"/>
    <property type="match status" value="1"/>
</dbReference>
<organism evidence="6 7">
    <name type="scientific">Aetokthonos hydrillicola Thurmond2011</name>
    <dbReference type="NCBI Taxonomy" id="2712845"/>
    <lineage>
        <taxon>Bacteria</taxon>
        <taxon>Bacillati</taxon>
        <taxon>Cyanobacteriota</taxon>
        <taxon>Cyanophyceae</taxon>
        <taxon>Nostocales</taxon>
        <taxon>Hapalosiphonaceae</taxon>
        <taxon>Aetokthonos</taxon>
    </lineage>
</organism>
<dbReference type="GO" id="GO:0046872">
    <property type="term" value="F:metal ion binding"/>
    <property type="evidence" value="ECO:0007669"/>
    <property type="project" value="UniProtKB-KW"/>
</dbReference>
<keyword evidence="7" id="KW-1185">Reference proteome</keyword>
<dbReference type="PANTHER" id="PTHR13903">
    <property type="entry name" value="PIRIN-RELATED"/>
    <property type="match status" value="1"/>
</dbReference>
<dbReference type="SUPFAM" id="SSF51182">
    <property type="entry name" value="RmlC-like cupins"/>
    <property type="match status" value="1"/>
</dbReference>
<reference evidence="7" key="1">
    <citation type="journal article" date="2021" name="Science">
        <title>Hunting the eagle killer: A cyanobacterial neurotoxin causes vacuolar myelinopathy.</title>
        <authorList>
            <person name="Breinlinger S."/>
            <person name="Phillips T.J."/>
            <person name="Haram B.N."/>
            <person name="Mares J."/>
            <person name="Martinez Yerena J.A."/>
            <person name="Hrouzek P."/>
            <person name="Sobotka R."/>
            <person name="Henderson W.M."/>
            <person name="Schmieder P."/>
            <person name="Williams S.M."/>
            <person name="Lauderdale J.D."/>
            <person name="Wilde H.D."/>
            <person name="Gerrin W."/>
            <person name="Kust A."/>
            <person name="Washington J.W."/>
            <person name="Wagner C."/>
            <person name="Geier B."/>
            <person name="Liebeke M."/>
            <person name="Enke H."/>
            <person name="Niedermeyer T.H.J."/>
            <person name="Wilde S.B."/>
        </authorList>
    </citation>
    <scope>NUCLEOTIDE SEQUENCE [LARGE SCALE GENOMIC DNA]</scope>
    <source>
        <strain evidence="7">Thurmond2011</strain>
    </source>
</reference>
<keyword evidence="2" id="KW-0479">Metal-binding</keyword>
<keyword evidence="2" id="KW-0408">Iron</keyword>
<feature type="binding site" evidence="2">
    <location>
        <position position="101"/>
    </location>
    <ligand>
        <name>Fe cation</name>
        <dbReference type="ChEBI" id="CHEBI:24875"/>
    </ligand>
</feature>
<dbReference type="Gene3D" id="2.60.120.10">
    <property type="entry name" value="Jelly Rolls"/>
    <property type="match status" value="2"/>
</dbReference>